<feature type="region of interest" description="Disordered" evidence="1">
    <location>
        <begin position="84"/>
        <end position="215"/>
    </location>
</feature>
<feature type="compositionally biased region" description="Polar residues" evidence="1">
    <location>
        <begin position="117"/>
        <end position="155"/>
    </location>
</feature>
<reference evidence="3 4" key="2">
    <citation type="submission" date="2018-11" db="EMBL/GenBank/DDBJ databases">
        <authorList>
            <consortium name="Pathogen Informatics"/>
        </authorList>
    </citation>
    <scope>NUCLEOTIDE SEQUENCE [LARGE SCALE GENOMIC DNA]</scope>
    <source>
        <strain evidence="3">Dakar</strain>
        <strain evidence="4">Dakar, Senegal</strain>
    </source>
</reference>
<feature type="compositionally biased region" description="Low complexity" evidence="1">
    <location>
        <begin position="107"/>
        <end position="116"/>
    </location>
</feature>
<feature type="compositionally biased region" description="Low complexity" evidence="1">
    <location>
        <begin position="156"/>
        <end position="172"/>
    </location>
</feature>
<dbReference type="STRING" id="6186.A0A183KID4"/>
<dbReference type="PANTHER" id="PTHR13800:SF12">
    <property type="entry name" value="TRANSIENT RECEPTOR POTENTIAL CATION CHANNEL SUBFAMILY M MEMBER-LIKE 2"/>
    <property type="match status" value="1"/>
</dbReference>
<feature type="region of interest" description="Disordered" evidence="1">
    <location>
        <begin position="1"/>
        <end position="32"/>
    </location>
</feature>
<evidence type="ECO:0000313" key="3">
    <source>
        <dbReference type="EMBL" id="VDP57470.1"/>
    </source>
</evidence>
<dbReference type="InterPro" id="IPR050927">
    <property type="entry name" value="TRPM"/>
</dbReference>
<dbReference type="GO" id="GO:0099604">
    <property type="term" value="F:ligand-gated calcium channel activity"/>
    <property type="evidence" value="ECO:0007669"/>
    <property type="project" value="TreeGrafter"/>
</dbReference>
<dbReference type="Proteomes" id="UP000279833">
    <property type="component" value="Unassembled WGS sequence"/>
</dbReference>
<evidence type="ECO:0000256" key="1">
    <source>
        <dbReference type="SAM" id="MobiDB-lite"/>
    </source>
</evidence>
<protein>
    <submittedName>
        <fullName evidence="5">LSDAT_euk domain-containing protein</fullName>
    </submittedName>
</protein>
<keyword evidence="4" id="KW-1185">Reference proteome</keyword>
<dbReference type="GO" id="GO:0005886">
    <property type="term" value="C:plasma membrane"/>
    <property type="evidence" value="ECO:0007669"/>
    <property type="project" value="TreeGrafter"/>
</dbReference>
<evidence type="ECO:0000259" key="2">
    <source>
        <dbReference type="Pfam" id="PF18139"/>
    </source>
</evidence>
<dbReference type="Pfam" id="PF18139">
    <property type="entry name" value="LSDAT_euk"/>
    <property type="match status" value="2"/>
</dbReference>
<evidence type="ECO:0000313" key="4">
    <source>
        <dbReference type="Proteomes" id="UP000279833"/>
    </source>
</evidence>
<reference evidence="5" key="1">
    <citation type="submission" date="2016-06" db="UniProtKB">
        <authorList>
            <consortium name="WormBaseParasite"/>
        </authorList>
    </citation>
    <scope>IDENTIFICATION</scope>
</reference>
<dbReference type="EMBL" id="UZAK01037022">
    <property type="protein sequence ID" value="VDP57470.1"/>
    <property type="molecule type" value="Genomic_DNA"/>
</dbReference>
<feature type="domain" description="TRPM SLOG" evidence="2">
    <location>
        <begin position="40"/>
        <end position="83"/>
    </location>
</feature>
<proteinExistence type="predicted"/>
<feature type="domain" description="TRPM SLOG" evidence="2">
    <location>
        <begin position="218"/>
        <end position="275"/>
    </location>
</feature>
<gene>
    <name evidence="3" type="ORF">SCUD_LOCUS14789</name>
</gene>
<feature type="compositionally biased region" description="Acidic residues" evidence="1">
    <location>
        <begin position="7"/>
        <end position="19"/>
    </location>
</feature>
<feature type="compositionally biased region" description="Polar residues" evidence="1">
    <location>
        <begin position="182"/>
        <end position="193"/>
    </location>
</feature>
<dbReference type="PANTHER" id="PTHR13800">
    <property type="entry name" value="TRANSIENT RECEPTOR POTENTIAL CATION CHANNEL, SUBFAMILY M, MEMBER 6"/>
    <property type="match status" value="1"/>
</dbReference>
<dbReference type="AlphaFoldDB" id="A0A183KID4"/>
<name>A0A183KID4_9TREM</name>
<sequence length="452" mass="49682">GTAVYQSEEDEEEEAEDSEPILIDPLSQSGLKSVRSDIEERALDPNHNFFVLVDDGTTDQLKGKEAELRARFERCISLWNCASSPQEQTTTATSPQSGPISSTTHLQQQQQQQQPQNGISTPSNINNNVNSVGLQRQGSTMGGQVSTTSGPQTSATSIGKNSGITGGSTSNSALSKGASEPIVSNQPNSTVSVTRGAKDKLTTESSLKPAKSGKSVGSEEEILVPMCGLVVGGDRFTLRQVYCSMIRNRCPIVVTKGTSGAADVLAFGLDAANKMASEEVVDDKDQVPLEARLESIIEEFLGDLHPDYTNYTDEVNMLCEIINDYTNLVSVFDMEEDSDLDGYVISSLLASAGTTVTTDQINLEQLEITLTLNRADIAREKIFLENKKWKLPSEEETWKRRWKWIKHTLRKSSNCIKWQALTQNPEGKRKRGSLKNTLLWEIEADMKRVNRN</sequence>
<accession>A0A183KID4</accession>
<dbReference type="InterPro" id="IPR041491">
    <property type="entry name" value="TRPM_SLOG"/>
</dbReference>
<feature type="compositionally biased region" description="Polar residues" evidence="1">
    <location>
        <begin position="84"/>
        <end position="106"/>
    </location>
</feature>
<evidence type="ECO:0000313" key="5">
    <source>
        <dbReference type="WBParaSite" id="SCUD_0001479201-mRNA-1"/>
    </source>
</evidence>
<organism evidence="5">
    <name type="scientific">Schistosoma curassoni</name>
    <dbReference type="NCBI Taxonomy" id="6186"/>
    <lineage>
        <taxon>Eukaryota</taxon>
        <taxon>Metazoa</taxon>
        <taxon>Spiralia</taxon>
        <taxon>Lophotrochozoa</taxon>
        <taxon>Platyhelminthes</taxon>
        <taxon>Trematoda</taxon>
        <taxon>Digenea</taxon>
        <taxon>Strigeidida</taxon>
        <taxon>Schistosomatoidea</taxon>
        <taxon>Schistosomatidae</taxon>
        <taxon>Schistosoma</taxon>
    </lineage>
</organism>
<dbReference type="WBParaSite" id="SCUD_0001479201-mRNA-1">
    <property type="protein sequence ID" value="SCUD_0001479201-mRNA-1"/>
    <property type="gene ID" value="SCUD_0001479201"/>
</dbReference>